<feature type="domain" description="DRBM" evidence="4">
    <location>
        <begin position="184"/>
        <end position="251"/>
    </location>
</feature>
<dbReference type="CDD" id="cd00048">
    <property type="entry name" value="DSRM_SF"/>
    <property type="match status" value="1"/>
</dbReference>
<dbReference type="InterPro" id="IPR001202">
    <property type="entry name" value="WW_dom"/>
</dbReference>
<dbReference type="Proteomes" id="UP001165121">
    <property type="component" value="Unassembled WGS sequence"/>
</dbReference>
<dbReference type="SMART" id="SM00358">
    <property type="entry name" value="DSRM"/>
    <property type="match status" value="1"/>
</dbReference>
<dbReference type="Gene3D" id="3.30.160.20">
    <property type="match status" value="1"/>
</dbReference>
<protein>
    <submittedName>
        <fullName evidence="5">Unnamed protein product</fullName>
    </submittedName>
</protein>
<dbReference type="SMART" id="SM00456">
    <property type="entry name" value="WW"/>
    <property type="match status" value="1"/>
</dbReference>
<keyword evidence="6" id="KW-1185">Reference proteome</keyword>
<sequence>MAAAGDSHKVRATAQAAQASAEHLDSFASAAGLMQLSSAAMAADAAASNAGGGSNFSNNSRANASGSNAAAVCASPADASLPPGWQRIIHGSGLPCYVHDGLGVVCWTRPYPLDVGGDGALSQPELHRLVKQHVPPLSIFAPGSDAAARRRKESLGAAEVGAAAASPALPVLSSQESSSLSIKTPAQVLQEYQNRNRGVSINYNTVPVEGDGVKLFKTIVTAGSTVAEGVASTKKIAKQLGAQQLLAMLHERTARKYFEVAEMYNNSLKGQPVISESSTFGPATPLRNDPRGGNRGSVDPRLQRTGSNVSNRMRRVRRPSPNQEYDVGGGYREYEHANAPAQWGGYNQQPMQHMPQQAGSQQWAGEGQQGAVGMDNIGPERVVVYSTSPPGNAPGGYGGGQYYNNNAGGNAWGAYPNANQPESYPQHYVGVYGEGQPPPGSRQYGYGNYQLRSSDRPSTSTPIERVTVRSIRICFGAYVTCDDRCEQQGSNGVFLIRTGKFTQPDVEHDNAGLCPNRFAVHALEVKRNEQAGAFVAASKREKTYCFAAASSKMMIKWANAIHNWRRHAFDDPVLSVHDDANNTSTATSDVKRRASLLESQRQSLENLASRFDVKLVTCNANTEKKPRRLFKSSSLCVPALKDPIEMKISRPSFAVISWLPGRLSALRPSLPGR</sequence>
<dbReference type="GO" id="GO:0042802">
    <property type="term" value="F:identical protein binding"/>
    <property type="evidence" value="ECO:0007669"/>
    <property type="project" value="InterPro"/>
</dbReference>
<comment type="caution">
    <text evidence="5">The sequence shown here is derived from an EMBL/GenBank/DDBJ whole genome shotgun (WGS) entry which is preliminary data.</text>
</comment>
<keyword evidence="1" id="KW-0694">RNA-binding</keyword>
<dbReference type="PANTHER" id="PTHR13482:SF3">
    <property type="entry name" value="MICROPROCESSOR COMPLEX SUBUNIT DGCR8"/>
    <property type="match status" value="1"/>
</dbReference>
<evidence type="ECO:0000313" key="5">
    <source>
        <dbReference type="EMBL" id="GMF45307.1"/>
    </source>
</evidence>
<evidence type="ECO:0000313" key="6">
    <source>
        <dbReference type="Proteomes" id="UP001165121"/>
    </source>
</evidence>
<dbReference type="GO" id="GO:0003725">
    <property type="term" value="F:double-stranded RNA binding"/>
    <property type="evidence" value="ECO:0007669"/>
    <property type="project" value="TreeGrafter"/>
</dbReference>
<dbReference type="GO" id="GO:0070877">
    <property type="term" value="C:microprocessor complex"/>
    <property type="evidence" value="ECO:0007669"/>
    <property type="project" value="InterPro"/>
</dbReference>
<dbReference type="GO" id="GO:0031053">
    <property type="term" value="P:primary miRNA processing"/>
    <property type="evidence" value="ECO:0007669"/>
    <property type="project" value="InterPro"/>
</dbReference>
<evidence type="ECO:0000259" key="4">
    <source>
        <dbReference type="PROSITE" id="PS50137"/>
    </source>
</evidence>
<evidence type="ECO:0000256" key="2">
    <source>
        <dbReference type="SAM" id="MobiDB-lite"/>
    </source>
</evidence>
<dbReference type="EMBL" id="BSXT01001804">
    <property type="protein sequence ID" value="GMF45307.1"/>
    <property type="molecule type" value="Genomic_DNA"/>
</dbReference>
<dbReference type="OrthoDB" id="112668at2759"/>
<dbReference type="PANTHER" id="PTHR13482">
    <property type="entry name" value="MICRORNA PROCESSOR COMPLEX SUBUNIT DGCR8"/>
    <property type="match status" value="1"/>
</dbReference>
<dbReference type="SUPFAM" id="SSF54768">
    <property type="entry name" value="dsRNA-binding domain-like"/>
    <property type="match status" value="1"/>
</dbReference>
<evidence type="ECO:0000259" key="3">
    <source>
        <dbReference type="PROSITE" id="PS50020"/>
    </source>
</evidence>
<dbReference type="PROSITE" id="PS50020">
    <property type="entry name" value="WW_DOMAIN_2"/>
    <property type="match status" value="1"/>
</dbReference>
<name>A0A9W7CY82_9STRA</name>
<reference evidence="5" key="1">
    <citation type="submission" date="2023-04" db="EMBL/GenBank/DDBJ databases">
        <title>Phytophthora fragariaefolia NBRC 109709.</title>
        <authorList>
            <person name="Ichikawa N."/>
            <person name="Sato H."/>
            <person name="Tonouchi N."/>
        </authorList>
    </citation>
    <scope>NUCLEOTIDE SEQUENCE</scope>
    <source>
        <strain evidence="5">NBRC 109709</strain>
    </source>
</reference>
<dbReference type="InterPro" id="IPR014720">
    <property type="entry name" value="dsRBD_dom"/>
</dbReference>
<dbReference type="PROSITE" id="PS50137">
    <property type="entry name" value="DS_RBD"/>
    <property type="match status" value="1"/>
</dbReference>
<feature type="domain" description="WW" evidence="3">
    <location>
        <begin position="79"/>
        <end position="112"/>
    </location>
</feature>
<dbReference type="InterPro" id="IPR040375">
    <property type="entry name" value="DGCR8"/>
</dbReference>
<dbReference type="FunFam" id="3.30.160.20:FF:000205">
    <property type="entry name" value="Uncharacterized protein"/>
    <property type="match status" value="1"/>
</dbReference>
<dbReference type="Pfam" id="PF00035">
    <property type="entry name" value="dsrm"/>
    <property type="match status" value="1"/>
</dbReference>
<feature type="region of interest" description="Disordered" evidence="2">
    <location>
        <begin position="277"/>
        <end position="307"/>
    </location>
</feature>
<evidence type="ECO:0000256" key="1">
    <source>
        <dbReference type="PROSITE-ProRule" id="PRU00266"/>
    </source>
</evidence>
<dbReference type="AlphaFoldDB" id="A0A9W7CY82"/>
<dbReference type="GO" id="GO:0020037">
    <property type="term" value="F:heme binding"/>
    <property type="evidence" value="ECO:0007669"/>
    <property type="project" value="InterPro"/>
</dbReference>
<organism evidence="5 6">
    <name type="scientific">Phytophthora fragariaefolia</name>
    <dbReference type="NCBI Taxonomy" id="1490495"/>
    <lineage>
        <taxon>Eukaryota</taxon>
        <taxon>Sar</taxon>
        <taxon>Stramenopiles</taxon>
        <taxon>Oomycota</taxon>
        <taxon>Peronosporomycetes</taxon>
        <taxon>Peronosporales</taxon>
        <taxon>Peronosporaceae</taxon>
        <taxon>Phytophthora</taxon>
    </lineage>
</organism>
<dbReference type="Gene3D" id="2.20.70.10">
    <property type="match status" value="1"/>
</dbReference>
<proteinExistence type="predicted"/>
<accession>A0A9W7CY82</accession>
<gene>
    <name evidence="5" type="ORF">Pfra01_001615800</name>
</gene>
<dbReference type="FunFam" id="2.20.70.10:FF:000087">
    <property type="entry name" value="PArtner of DroSHa (DRSH-1 interactor)"/>
    <property type="match status" value="1"/>
</dbReference>
<dbReference type="GO" id="GO:0070878">
    <property type="term" value="F:primary miRNA binding"/>
    <property type="evidence" value="ECO:0007669"/>
    <property type="project" value="TreeGrafter"/>
</dbReference>